<feature type="region of interest" description="Disordered" evidence="1">
    <location>
        <begin position="294"/>
        <end position="379"/>
    </location>
</feature>
<evidence type="ECO:0000313" key="2">
    <source>
        <dbReference type="EnsemblMetazoa" id="XP_037877168.1"/>
    </source>
</evidence>
<feature type="compositionally biased region" description="Acidic residues" evidence="1">
    <location>
        <begin position="347"/>
        <end position="357"/>
    </location>
</feature>
<evidence type="ECO:0000256" key="1">
    <source>
        <dbReference type="SAM" id="MobiDB-lite"/>
    </source>
</evidence>
<proteinExistence type="predicted"/>
<dbReference type="EnsemblMetazoa" id="XM_038021240.1">
    <property type="protein sequence ID" value="XP_037877168.1"/>
    <property type="gene ID" value="LOC105841361"/>
</dbReference>
<dbReference type="GeneID" id="105841361"/>
<protein>
    <submittedName>
        <fullName evidence="2">Uncharacterized protein</fullName>
    </submittedName>
</protein>
<sequence length="379" mass="41910">MSHEDPKLGLQAGEKYFMVYWLCCCLWYEDKSDKTSSRHPSRAELNDAGRRRRSSEPLGRRLGSSAASLHLPTTSGGHKKALSAHRSHEDIGRRKSQCENKEDGRYHSAPSVIDEVIHRRDWERSTKELYIPLKPEPNSDLSTSPEAPHAEPESSSVECLRHEEQPKPCKKHHTNIKSSKQHNNKESTNDDVKDSDATEFADFYSADTRRDNVDQSDAGPEDVDNEATVDKSTSCTTKEVKQSLNESIRSRERPRSALAPLDENQPRVLGFNLEDVINQLDALDRSGAVHHIAESRGSGAGSALPPPAAAGWASVSAWGGGGRSRHASDGDILASAHRPQSTAFSESDLDLDLESAEEIPPAYEELQQYASPERKETAI</sequence>
<dbReference type="RefSeq" id="XP_037877168.1">
    <property type="nucleotide sequence ID" value="XM_038021240.2"/>
</dbReference>
<evidence type="ECO:0000313" key="3">
    <source>
        <dbReference type="Proteomes" id="UP000005204"/>
    </source>
</evidence>
<name>A0A8R2RBX5_BOMMO</name>
<organism evidence="2 3">
    <name type="scientific">Bombyx mori</name>
    <name type="common">Silk moth</name>
    <dbReference type="NCBI Taxonomy" id="7091"/>
    <lineage>
        <taxon>Eukaryota</taxon>
        <taxon>Metazoa</taxon>
        <taxon>Ecdysozoa</taxon>
        <taxon>Arthropoda</taxon>
        <taxon>Hexapoda</taxon>
        <taxon>Insecta</taxon>
        <taxon>Pterygota</taxon>
        <taxon>Neoptera</taxon>
        <taxon>Endopterygota</taxon>
        <taxon>Lepidoptera</taxon>
        <taxon>Glossata</taxon>
        <taxon>Ditrysia</taxon>
        <taxon>Bombycoidea</taxon>
        <taxon>Bombycidae</taxon>
        <taxon>Bombycinae</taxon>
        <taxon>Bombyx</taxon>
    </lineage>
</organism>
<dbReference type="AlphaFoldDB" id="A0A8R2RBX5"/>
<reference evidence="3" key="1">
    <citation type="journal article" date="2008" name="Insect Biochem. Mol. Biol.">
        <title>The genome of a lepidopteran model insect, the silkworm Bombyx mori.</title>
        <authorList>
            <consortium name="International Silkworm Genome Consortium"/>
        </authorList>
    </citation>
    <scope>NUCLEOTIDE SEQUENCE [LARGE SCALE GENOMIC DNA]</scope>
    <source>
        <strain evidence="3">p50T</strain>
    </source>
</reference>
<feature type="region of interest" description="Disordered" evidence="1">
    <location>
        <begin position="32"/>
        <end position="107"/>
    </location>
</feature>
<feature type="compositionally biased region" description="Basic and acidic residues" evidence="1">
    <location>
        <begin position="32"/>
        <end position="59"/>
    </location>
</feature>
<feature type="compositionally biased region" description="Basic and acidic residues" evidence="1">
    <location>
        <begin position="183"/>
        <end position="196"/>
    </location>
</feature>
<feature type="compositionally biased region" description="Basic residues" evidence="1">
    <location>
        <begin position="168"/>
        <end position="182"/>
    </location>
</feature>
<keyword evidence="3" id="KW-1185">Reference proteome</keyword>
<feature type="compositionally biased region" description="Polar residues" evidence="1">
    <location>
        <begin position="230"/>
        <end position="247"/>
    </location>
</feature>
<dbReference type="Proteomes" id="UP000005204">
    <property type="component" value="Unassembled WGS sequence"/>
</dbReference>
<accession>A0A8R2RBX5</accession>
<reference evidence="2" key="2">
    <citation type="submission" date="2022-06" db="UniProtKB">
        <authorList>
            <consortium name="EnsemblMetazoa"/>
        </authorList>
    </citation>
    <scope>IDENTIFICATION</scope>
    <source>
        <strain evidence="2">p50T (Dazao)</strain>
    </source>
</reference>
<feature type="compositionally biased region" description="Basic and acidic residues" evidence="1">
    <location>
        <begin position="86"/>
        <end position="106"/>
    </location>
</feature>
<feature type="region of interest" description="Disordered" evidence="1">
    <location>
        <begin position="130"/>
        <end position="256"/>
    </location>
</feature>